<dbReference type="Proteomes" id="UP001519363">
    <property type="component" value="Unassembled WGS sequence"/>
</dbReference>
<evidence type="ECO:0000313" key="3">
    <source>
        <dbReference type="EMBL" id="MBP2475252.1"/>
    </source>
</evidence>
<comment type="caution">
    <text evidence="3">The sequence shown here is derived from an EMBL/GenBank/DDBJ whole genome shotgun (WGS) entry which is preliminary data.</text>
</comment>
<evidence type="ECO:0000313" key="4">
    <source>
        <dbReference type="Proteomes" id="UP001519363"/>
    </source>
</evidence>
<dbReference type="EMBL" id="JAGIOO010000001">
    <property type="protein sequence ID" value="MBP2475252.1"/>
    <property type="molecule type" value="Genomic_DNA"/>
</dbReference>
<gene>
    <name evidence="3" type="ORF">JOF53_004124</name>
</gene>
<feature type="domain" description="TadE-like" evidence="2">
    <location>
        <begin position="7"/>
        <end position="49"/>
    </location>
</feature>
<feature type="transmembrane region" description="Helical" evidence="1">
    <location>
        <begin position="13"/>
        <end position="35"/>
    </location>
</feature>
<evidence type="ECO:0000256" key="1">
    <source>
        <dbReference type="SAM" id="Phobius"/>
    </source>
</evidence>
<dbReference type="RefSeq" id="WP_245372824.1">
    <property type="nucleotide sequence ID" value="NZ_JAGIOO010000001.1"/>
</dbReference>
<keyword evidence="1" id="KW-0812">Transmembrane</keyword>
<proteinExistence type="predicted"/>
<organism evidence="3 4">
    <name type="scientific">Crossiella equi</name>
    <dbReference type="NCBI Taxonomy" id="130796"/>
    <lineage>
        <taxon>Bacteria</taxon>
        <taxon>Bacillati</taxon>
        <taxon>Actinomycetota</taxon>
        <taxon>Actinomycetes</taxon>
        <taxon>Pseudonocardiales</taxon>
        <taxon>Pseudonocardiaceae</taxon>
        <taxon>Crossiella</taxon>
    </lineage>
</organism>
<sequence length="112" mass="11660">MIRGDRGSVTVEAAFAVSAVVVVLALALGGYRILITQLRCVDAAREAARLVARGEAGRVAEAVREVGPSGATHTVSYQGVLARVEVSAPSLGGPMPWRVTESAYVTVEGERP</sequence>
<keyword evidence="1" id="KW-1133">Transmembrane helix</keyword>
<reference evidence="3 4" key="1">
    <citation type="submission" date="2021-03" db="EMBL/GenBank/DDBJ databases">
        <title>Sequencing the genomes of 1000 actinobacteria strains.</title>
        <authorList>
            <person name="Klenk H.-P."/>
        </authorList>
    </citation>
    <scope>NUCLEOTIDE SEQUENCE [LARGE SCALE GENOMIC DNA]</scope>
    <source>
        <strain evidence="3 4">DSM 44580</strain>
    </source>
</reference>
<dbReference type="NCBIfam" id="NF041390">
    <property type="entry name" value="TadE_Rv3655c"/>
    <property type="match status" value="1"/>
</dbReference>
<name>A0ABS5AF89_9PSEU</name>
<evidence type="ECO:0000259" key="2">
    <source>
        <dbReference type="Pfam" id="PF07811"/>
    </source>
</evidence>
<keyword evidence="1" id="KW-0472">Membrane</keyword>
<protein>
    <recommendedName>
        <fullName evidence="2">TadE-like domain-containing protein</fullName>
    </recommendedName>
</protein>
<keyword evidence="4" id="KW-1185">Reference proteome</keyword>
<dbReference type="InterPro" id="IPR049790">
    <property type="entry name" value="Rv3655c/TadE"/>
</dbReference>
<dbReference type="InterPro" id="IPR012495">
    <property type="entry name" value="TadE-like_dom"/>
</dbReference>
<dbReference type="Pfam" id="PF07811">
    <property type="entry name" value="TadE"/>
    <property type="match status" value="1"/>
</dbReference>
<accession>A0ABS5AF89</accession>